<dbReference type="Pfam" id="PF06985">
    <property type="entry name" value="HET"/>
    <property type="match status" value="1"/>
</dbReference>
<evidence type="ECO:0000313" key="2">
    <source>
        <dbReference type="EMBL" id="PMD41775.1"/>
    </source>
</evidence>
<dbReference type="OrthoDB" id="2157530at2759"/>
<name>A0A2J6RTD9_HYAVF</name>
<dbReference type="PANTHER" id="PTHR24148">
    <property type="entry name" value="ANKYRIN REPEAT DOMAIN-CONTAINING PROTEIN 39 HOMOLOG-RELATED"/>
    <property type="match status" value="1"/>
</dbReference>
<dbReference type="STRING" id="1149755.A0A2J6RTD9"/>
<feature type="domain" description="Heterokaryon incompatibility" evidence="1">
    <location>
        <begin position="75"/>
        <end position="272"/>
    </location>
</feature>
<protein>
    <recommendedName>
        <fullName evidence="1">Heterokaryon incompatibility domain-containing protein</fullName>
    </recommendedName>
</protein>
<dbReference type="Proteomes" id="UP000235786">
    <property type="component" value="Unassembled WGS sequence"/>
</dbReference>
<sequence length="729" mass="82740">MEAVIIKVNSLSEPANAARGSTIPMFLFRRWQSRNLYPKSLSENSIRILTILPGTWVETITCDLRETQIQDAGSYMALSYAWRNGDDDDHEVQITCNKTSIKVTSNLHSALRRLRHDRDGVKIWADAICINQNDNTERTCQVGFMRDIYAQSSEVVIWLGESSPEDHLGDMVRPMLTADESASLYQWRGDSTDLPKLRAFVSKSVEKLRDTAHSQDITDIFGAFYVLHALISGLEPTGIQELRHFAKSGPILRGFNALIKSRWWSRAWVVQEVVVAQSATIRYGAISAPWKFFSLAASQYEKARLEANADSAYPYLREQSLARFSRMVLEIETTRNDWNLGKPVGLLPLLRKFRSRSSSDERDKIFALLGLVRFWRTNEQKILPDYHLDAITVSLKTTKSLLASFGSLFVLAGTLRSNECCDSNPSWVIDWNYQPTVNEEIRLGNLRWYDSGGRNGLVELHQQRIMKVQGSCLDEVLWVGDELVDTTIMRMRHVIQGWTTIWVEFLASQPFNKRGSYIGGGSVADAFWRTICGDLEYVKTREYTMSTVKNEFRKATAEGSLAFEQLRSADHKHRRETSIIGGFWLENNDPDPEIERRNAFHYAVECASAGRRFFLTKTGYIGVGPRNMARRDLAFVLKGSQVPFILRTTNRSVACMDDRIETLNSATASQLTYLPAGKDAKAPEYQKVCNDVHTDCYYVIGDAYVHGVMNQQAMPDSHGCKKAQSIFLD</sequence>
<dbReference type="AlphaFoldDB" id="A0A2J6RTD9"/>
<dbReference type="InterPro" id="IPR052895">
    <property type="entry name" value="HetReg/Transcr_Mod"/>
</dbReference>
<dbReference type="EMBL" id="KZ613944">
    <property type="protein sequence ID" value="PMD41775.1"/>
    <property type="molecule type" value="Genomic_DNA"/>
</dbReference>
<organism evidence="2 3">
    <name type="scientific">Hyaloscypha variabilis (strain UAMH 11265 / GT02V1 / F)</name>
    <name type="common">Meliniomyces variabilis</name>
    <dbReference type="NCBI Taxonomy" id="1149755"/>
    <lineage>
        <taxon>Eukaryota</taxon>
        <taxon>Fungi</taxon>
        <taxon>Dikarya</taxon>
        <taxon>Ascomycota</taxon>
        <taxon>Pezizomycotina</taxon>
        <taxon>Leotiomycetes</taxon>
        <taxon>Helotiales</taxon>
        <taxon>Hyaloscyphaceae</taxon>
        <taxon>Hyaloscypha</taxon>
        <taxon>Hyaloscypha variabilis</taxon>
    </lineage>
</organism>
<accession>A0A2J6RTD9</accession>
<dbReference type="PANTHER" id="PTHR24148:SF73">
    <property type="entry name" value="HET DOMAIN PROTEIN (AFU_ORTHOLOGUE AFUA_8G01020)"/>
    <property type="match status" value="1"/>
</dbReference>
<reference evidence="2 3" key="1">
    <citation type="submission" date="2016-04" db="EMBL/GenBank/DDBJ databases">
        <title>A degradative enzymes factory behind the ericoid mycorrhizal symbiosis.</title>
        <authorList>
            <consortium name="DOE Joint Genome Institute"/>
            <person name="Martino E."/>
            <person name="Morin E."/>
            <person name="Grelet G."/>
            <person name="Kuo A."/>
            <person name="Kohler A."/>
            <person name="Daghino S."/>
            <person name="Barry K."/>
            <person name="Choi C."/>
            <person name="Cichocki N."/>
            <person name="Clum A."/>
            <person name="Copeland A."/>
            <person name="Hainaut M."/>
            <person name="Haridas S."/>
            <person name="Labutti K."/>
            <person name="Lindquist E."/>
            <person name="Lipzen A."/>
            <person name="Khouja H.-R."/>
            <person name="Murat C."/>
            <person name="Ohm R."/>
            <person name="Olson A."/>
            <person name="Spatafora J."/>
            <person name="Veneault-Fourrey C."/>
            <person name="Henrissat B."/>
            <person name="Grigoriev I."/>
            <person name="Martin F."/>
            <person name="Perotto S."/>
        </authorList>
    </citation>
    <scope>NUCLEOTIDE SEQUENCE [LARGE SCALE GENOMIC DNA]</scope>
    <source>
        <strain evidence="2 3">F</strain>
    </source>
</reference>
<evidence type="ECO:0000313" key="3">
    <source>
        <dbReference type="Proteomes" id="UP000235786"/>
    </source>
</evidence>
<dbReference type="Pfam" id="PF26639">
    <property type="entry name" value="Het-6_barrel"/>
    <property type="match status" value="1"/>
</dbReference>
<proteinExistence type="predicted"/>
<dbReference type="InterPro" id="IPR010730">
    <property type="entry name" value="HET"/>
</dbReference>
<evidence type="ECO:0000259" key="1">
    <source>
        <dbReference type="Pfam" id="PF06985"/>
    </source>
</evidence>
<gene>
    <name evidence="2" type="ORF">L207DRAFT_633096</name>
</gene>
<keyword evidence="3" id="KW-1185">Reference proteome</keyword>